<dbReference type="Proteomes" id="UP001642484">
    <property type="component" value="Unassembled WGS sequence"/>
</dbReference>
<sequence>MADLNTVYGWLQTGESRFKLDAMSVLHSMSRCPDSVFWTRSSGWTCVTWSPENFSLADYLLQLSLADVIFHYRYPHAVLTAAALLLALSCTGAASAAHGV</sequence>
<organism evidence="1 2">
    <name type="scientific">Durusdinium trenchii</name>
    <dbReference type="NCBI Taxonomy" id="1381693"/>
    <lineage>
        <taxon>Eukaryota</taxon>
        <taxon>Sar</taxon>
        <taxon>Alveolata</taxon>
        <taxon>Dinophyceae</taxon>
        <taxon>Suessiales</taxon>
        <taxon>Symbiodiniaceae</taxon>
        <taxon>Durusdinium</taxon>
    </lineage>
</organism>
<keyword evidence="2" id="KW-1185">Reference proteome</keyword>
<accession>A0ABP0JWB3</accession>
<comment type="caution">
    <text evidence="1">The sequence shown here is derived from an EMBL/GenBank/DDBJ whole genome shotgun (WGS) entry which is preliminary data.</text>
</comment>
<reference evidence="1 2" key="1">
    <citation type="submission" date="2024-02" db="EMBL/GenBank/DDBJ databases">
        <authorList>
            <person name="Chen Y."/>
            <person name="Shah S."/>
            <person name="Dougan E. K."/>
            <person name="Thang M."/>
            <person name="Chan C."/>
        </authorList>
    </citation>
    <scope>NUCLEOTIDE SEQUENCE [LARGE SCALE GENOMIC DNA]</scope>
</reference>
<feature type="non-terminal residue" evidence="1">
    <location>
        <position position="100"/>
    </location>
</feature>
<dbReference type="EMBL" id="CAXAMN010006677">
    <property type="protein sequence ID" value="CAK9018762.1"/>
    <property type="molecule type" value="Genomic_DNA"/>
</dbReference>
<name>A0ABP0JWB3_9DINO</name>
<evidence type="ECO:0000313" key="2">
    <source>
        <dbReference type="Proteomes" id="UP001642484"/>
    </source>
</evidence>
<gene>
    <name evidence="1" type="ORF">CCMP2556_LOCUS13405</name>
</gene>
<evidence type="ECO:0000313" key="1">
    <source>
        <dbReference type="EMBL" id="CAK9018762.1"/>
    </source>
</evidence>
<proteinExistence type="predicted"/>
<protein>
    <submittedName>
        <fullName evidence="1">Uncharacterized protein</fullName>
    </submittedName>
</protein>